<dbReference type="CDD" id="cd00326">
    <property type="entry name" value="alpha_CA"/>
    <property type="match status" value="1"/>
</dbReference>
<evidence type="ECO:0000256" key="2">
    <source>
        <dbReference type="ARBA" id="ARBA00022723"/>
    </source>
</evidence>
<evidence type="ECO:0000256" key="1">
    <source>
        <dbReference type="ARBA" id="ARBA00010718"/>
    </source>
</evidence>
<gene>
    <name evidence="6" type="ORF">WR25_08462</name>
</gene>
<dbReference type="OrthoDB" id="429145at2759"/>
<evidence type="ECO:0000259" key="5">
    <source>
        <dbReference type="PROSITE" id="PS51144"/>
    </source>
</evidence>
<comment type="caution">
    <text evidence="6">The sequence shown here is derived from an EMBL/GenBank/DDBJ whole genome shotgun (WGS) entry which is preliminary data.</text>
</comment>
<dbReference type="EC" id="4.2.1.1" evidence="4"/>
<comment type="similarity">
    <text evidence="1 4">Belongs to the alpha-carbonic anhydrase family.</text>
</comment>
<dbReference type="STRING" id="2018661.A0A2A2L5A8"/>
<evidence type="ECO:0000256" key="4">
    <source>
        <dbReference type="RuleBase" id="RU367011"/>
    </source>
</evidence>
<comment type="function">
    <text evidence="4">Reversible hydration of carbon dioxide.</text>
</comment>
<dbReference type="PANTHER" id="PTHR18952">
    <property type="entry name" value="CARBONIC ANHYDRASE"/>
    <property type="match status" value="1"/>
</dbReference>
<evidence type="ECO:0000313" key="6">
    <source>
        <dbReference type="EMBL" id="PAV81247.1"/>
    </source>
</evidence>
<dbReference type="PROSITE" id="PS00162">
    <property type="entry name" value="ALPHA_CA_1"/>
    <property type="match status" value="1"/>
</dbReference>
<dbReference type="GO" id="GO:0005737">
    <property type="term" value="C:cytoplasm"/>
    <property type="evidence" value="ECO:0007669"/>
    <property type="project" value="TreeGrafter"/>
</dbReference>
<dbReference type="AlphaFoldDB" id="A0A2A2L5A8"/>
<keyword evidence="7" id="KW-1185">Reference proteome</keyword>
<dbReference type="InterPro" id="IPR001148">
    <property type="entry name" value="CA_dom"/>
</dbReference>
<dbReference type="InterPro" id="IPR023561">
    <property type="entry name" value="Carbonic_anhydrase_a-class"/>
</dbReference>
<proteinExistence type="inferred from homology"/>
<reference evidence="6 7" key="1">
    <citation type="journal article" date="2017" name="Curr. Biol.">
        <title>Genome architecture and evolution of a unichromosomal asexual nematode.</title>
        <authorList>
            <person name="Fradin H."/>
            <person name="Zegar C."/>
            <person name="Gutwein M."/>
            <person name="Lucas J."/>
            <person name="Kovtun M."/>
            <person name="Corcoran D."/>
            <person name="Baugh L.R."/>
            <person name="Kiontke K."/>
            <person name="Gunsalus K."/>
            <person name="Fitch D.H."/>
            <person name="Piano F."/>
        </authorList>
    </citation>
    <scope>NUCLEOTIDE SEQUENCE [LARGE SCALE GENOMIC DNA]</scope>
    <source>
        <strain evidence="6">PF1309</strain>
    </source>
</reference>
<dbReference type="InterPro" id="IPR036398">
    <property type="entry name" value="CA_dom_sf"/>
</dbReference>
<dbReference type="PROSITE" id="PS51144">
    <property type="entry name" value="ALPHA_CA_2"/>
    <property type="match status" value="1"/>
</dbReference>
<accession>A0A2A2L5A8</accession>
<sequence>MELFECWERIHRIGATTGRMGHKLGKASAMSESPIDIRLSEVDYALIHRVHLLHYDFSGPVEMTNNGRTLVMTGFDKWDGGRKQPIMRGGGLKHTYRLIQLHLHWGHSHGHGSEHTLNGLSYPAELHLVHVREGLDVGKASNVKDGLAVLGVWFVEGENDSNFAQISDNLHYLLFDGNRTSLDKFYPRRLLPERTASFYRYEGSLTTPGCSITIYYAY</sequence>
<dbReference type="Proteomes" id="UP000218231">
    <property type="component" value="Unassembled WGS sequence"/>
</dbReference>
<dbReference type="SMART" id="SM01057">
    <property type="entry name" value="Carb_anhydrase"/>
    <property type="match status" value="1"/>
</dbReference>
<feature type="domain" description="Alpha-carbonic anhydrase" evidence="5">
    <location>
        <begin position="1"/>
        <end position="218"/>
    </location>
</feature>
<dbReference type="SUPFAM" id="SSF51069">
    <property type="entry name" value="Carbonic anhydrase"/>
    <property type="match status" value="1"/>
</dbReference>
<keyword evidence="4" id="KW-0456">Lyase</keyword>
<dbReference type="EMBL" id="LIAE01007190">
    <property type="protein sequence ID" value="PAV81247.1"/>
    <property type="molecule type" value="Genomic_DNA"/>
</dbReference>
<organism evidence="6 7">
    <name type="scientific">Diploscapter pachys</name>
    <dbReference type="NCBI Taxonomy" id="2018661"/>
    <lineage>
        <taxon>Eukaryota</taxon>
        <taxon>Metazoa</taxon>
        <taxon>Ecdysozoa</taxon>
        <taxon>Nematoda</taxon>
        <taxon>Chromadorea</taxon>
        <taxon>Rhabditida</taxon>
        <taxon>Rhabditina</taxon>
        <taxon>Rhabditomorpha</taxon>
        <taxon>Rhabditoidea</taxon>
        <taxon>Rhabditidae</taxon>
        <taxon>Diploscapter</taxon>
    </lineage>
</organism>
<dbReference type="InterPro" id="IPR018338">
    <property type="entry name" value="Carbonic_anhydrase_a-class_CS"/>
</dbReference>
<name>A0A2A2L5A8_9BILA</name>
<keyword evidence="2 4" id="KW-0479">Metal-binding</keyword>
<comment type="catalytic activity">
    <reaction evidence="4">
        <text>hydrogencarbonate + H(+) = CO2 + H2O</text>
        <dbReference type="Rhea" id="RHEA:10748"/>
        <dbReference type="ChEBI" id="CHEBI:15377"/>
        <dbReference type="ChEBI" id="CHEBI:15378"/>
        <dbReference type="ChEBI" id="CHEBI:16526"/>
        <dbReference type="ChEBI" id="CHEBI:17544"/>
        <dbReference type="EC" id="4.2.1.1"/>
    </reaction>
</comment>
<dbReference type="GO" id="GO:0004089">
    <property type="term" value="F:carbonate dehydratase activity"/>
    <property type="evidence" value="ECO:0007669"/>
    <property type="project" value="UniProtKB-UniRule"/>
</dbReference>
<dbReference type="Gene3D" id="3.10.200.10">
    <property type="entry name" value="Alpha carbonic anhydrase"/>
    <property type="match status" value="1"/>
</dbReference>
<dbReference type="GO" id="GO:0008270">
    <property type="term" value="F:zinc ion binding"/>
    <property type="evidence" value="ECO:0007669"/>
    <property type="project" value="UniProtKB-UniRule"/>
</dbReference>
<keyword evidence="3 4" id="KW-0862">Zinc</keyword>
<evidence type="ECO:0000256" key="3">
    <source>
        <dbReference type="ARBA" id="ARBA00022833"/>
    </source>
</evidence>
<dbReference type="Pfam" id="PF00194">
    <property type="entry name" value="Carb_anhydrase"/>
    <property type="match status" value="1"/>
</dbReference>
<comment type="cofactor">
    <cofactor evidence="4">
        <name>Zn(2+)</name>
        <dbReference type="ChEBI" id="CHEBI:29105"/>
    </cofactor>
</comment>
<protein>
    <recommendedName>
        <fullName evidence="4">Carbonic anhydrase</fullName>
        <ecNumber evidence="4">4.2.1.1</ecNumber>
    </recommendedName>
</protein>
<dbReference type="PANTHER" id="PTHR18952:SF250">
    <property type="entry name" value="CARBONIC ANHYDRASE 5-RELATED"/>
    <property type="match status" value="1"/>
</dbReference>
<evidence type="ECO:0000313" key="7">
    <source>
        <dbReference type="Proteomes" id="UP000218231"/>
    </source>
</evidence>